<evidence type="ECO:0000313" key="2">
    <source>
        <dbReference type="Proteomes" id="UP000053470"/>
    </source>
</evidence>
<dbReference type="Proteomes" id="UP000053470">
    <property type="component" value="Unassembled WGS sequence"/>
</dbReference>
<name>A0ABF7RFH6_RALSL</name>
<dbReference type="RefSeq" id="WP_020957425.1">
    <property type="nucleotide sequence ID" value="NZ_LN651282.1"/>
</dbReference>
<keyword evidence="2" id="KW-1185">Reference proteome</keyword>
<gene>
    <name evidence="1" type="ORF">RSIPO_02444</name>
</gene>
<dbReference type="EMBL" id="LN651282">
    <property type="protein sequence ID" value="CEJ20273.1"/>
    <property type="molecule type" value="Genomic_DNA"/>
</dbReference>
<sequence length="94" mass="9968">MDFATLFAIERPGLFKVGDHVGAAAGYLAVGCSSSVDRHGLSAQSAVWPCQPDIVSALRGEYDDAIWETLRMFAFAASCAAGTTLVYKVLKLLA</sequence>
<evidence type="ECO:0000313" key="1">
    <source>
        <dbReference type="EMBL" id="CEJ20273.1"/>
    </source>
</evidence>
<accession>A0ABF7RFH6</accession>
<protein>
    <submittedName>
        <fullName evidence="1">Uncharacterized protein</fullName>
    </submittedName>
</protein>
<proteinExistence type="predicted"/>
<organism evidence="1 2">
    <name type="scientific">Ralstonia solanacearum IPO1609</name>
    <dbReference type="NCBI Taxonomy" id="564066"/>
    <lineage>
        <taxon>Bacteria</taxon>
        <taxon>Pseudomonadati</taxon>
        <taxon>Pseudomonadota</taxon>
        <taxon>Betaproteobacteria</taxon>
        <taxon>Burkholderiales</taxon>
        <taxon>Burkholderiaceae</taxon>
        <taxon>Ralstonia</taxon>
        <taxon>Ralstonia solanacearum species complex</taxon>
    </lineage>
</organism>
<dbReference type="AlphaFoldDB" id="A0ABF7RFH6"/>
<reference evidence="1" key="2">
    <citation type="submission" date="2022-04" db="EMBL/GenBank/DDBJ databases">
        <title>Genomic draft of R. solanacearum strain IPO1609, a phylotype IIB1/biovar 2/race 3 strain isolated from potato in Europe.</title>
        <authorList>
            <person name="Boucher C."/>
            <person name="Carrere S."/>
            <person name="Dossat C."/>
            <person name="Elbaz M."/>
            <person name="Genin S."/>
            <person name="Gouzy J."/>
            <person name="Prior P."/>
            <person name="Segurens B."/>
            <person name="Wincker P."/>
        </authorList>
    </citation>
    <scope>NUCLEOTIDE SEQUENCE</scope>
    <source>
        <strain evidence="1">IPO1609</strain>
    </source>
</reference>
<reference evidence="1" key="1">
    <citation type="submission" date="2014-11" db="EMBL/GenBank/DDBJ databases">
        <authorList>
            <person name="Genoscope - CEA"/>
        </authorList>
    </citation>
    <scope>NUCLEOTIDE SEQUENCE</scope>
    <source>
        <strain evidence="1">IPO1609</strain>
    </source>
</reference>